<feature type="transmembrane region" description="Helical" evidence="1">
    <location>
        <begin position="24"/>
        <end position="40"/>
    </location>
</feature>
<keyword evidence="1" id="KW-0812">Transmembrane</keyword>
<feature type="transmembrane region" description="Helical" evidence="1">
    <location>
        <begin position="188"/>
        <end position="204"/>
    </location>
</feature>
<evidence type="ECO:0000313" key="3">
    <source>
        <dbReference type="Proteomes" id="UP000317557"/>
    </source>
</evidence>
<gene>
    <name evidence="2" type="ORF">SAMN06265219_106171</name>
</gene>
<feature type="transmembrane region" description="Helical" evidence="1">
    <location>
        <begin position="83"/>
        <end position="101"/>
    </location>
</feature>
<keyword evidence="3" id="KW-1185">Reference proteome</keyword>
<feature type="transmembrane region" description="Helical" evidence="1">
    <location>
        <begin position="52"/>
        <end position="71"/>
    </location>
</feature>
<dbReference type="AlphaFoldDB" id="A0A521CWM3"/>
<name>A0A521CWM3_9BACT</name>
<protein>
    <submittedName>
        <fullName evidence="2">Uncharacterized protein</fullName>
    </submittedName>
</protein>
<dbReference type="EMBL" id="FXTP01000006">
    <property type="protein sequence ID" value="SMO63808.1"/>
    <property type="molecule type" value="Genomic_DNA"/>
</dbReference>
<feature type="transmembrane region" description="Helical" evidence="1">
    <location>
        <begin position="153"/>
        <end position="176"/>
    </location>
</feature>
<reference evidence="2 3" key="1">
    <citation type="submission" date="2017-05" db="EMBL/GenBank/DDBJ databases">
        <authorList>
            <person name="Varghese N."/>
            <person name="Submissions S."/>
        </authorList>
    </citation>
    <scope>NUCLEOTIDE SEQUENCE [LARGE SCALE GENOMIC DNA]</scope>
    <source>
        <strain evidence="2 3">DSM 21985</strain>
    </source>
</reference>
<sequence length="702" mass="80638">MLALLAGLVLLAIPLLRDLHLESAMLAGILGCFWGGIRAAKSGKHQDILASLHILGYLYIAAIPLFIYTLFSGCLTIDGVGFWLMIPIPSVFFGSAVGRLIRRFDVPIPKTITVAVLLFCAIGIWLIEFFTLPQVYFYNHVWGVWPGPIYDEAIQLTGSLFFFRWITFLWIVLFWLIPDWSKTLQTKLITGLALLSLMFSYLSLNEMGIISPRQSIQQQLGGHHTSGHFEIYYDKEHYDEQEIRYWAARHEFHLEEIEQALNVSHPSSRKIESYLYAHAWQKKKITGAKFTSYVPIWLQQDQLHIAKQQLDAVLKHELVHVVSKQFGNRLFNGSYSFGLIEGLAEAIAKDASGQSTLHQLVAAETPWPDARQMQHAMSIRGFYGSAGAISYTTTGSFTEFLLDNYPPEFLKEAYACGDIEEAYPQTTQQLVEGWHEVLEATPLDSTDRQLSEFIFARRSLFQKTCPHAVNPEWRLWDQYQKEVAEDDTSAIWKVLEDLYAMNSGNALVKEAWERAQLQQQKPEAVTNAITPNDSLLSLQAMHADALFLGKGYAAADSLLQIYTPKIRSSEARNLRYTLDLRADSLQWSYHLKRRYDNWLPDSATFEQLNHPNKMLSVDQALRRGENKSLTKYAAGLLKEEAHEDWFDIYERTIDRLVFLGHYDLAKKWIEKTENLDLRLRHQERLQQQKEWLKFMLQNSGNS</sequence>
<accession>A0A521CWM3</accession>
<keyword evidence="1" id="KW-0472">Membrane</keyword>
<organism evidence="2 3">
    <name type="scientific">Gracilimonas mengyeensis</name>
    <dbReference type="NCBI Taxonomy" id="1302730"/>
    <lineage>
        <taxon>Bacteria</taxon>
        <taxon>Pseudomonadati</taxon>
        <taxon>Balneolota</taxon>
        <taxon>Balneolia</taxon>
        <taxon>Balneolales</taxon>
        <taxon>Balneolaceae</taxon>
        <taxon>Gracilimonas</taxon>
    </lineage>
</organism>
<dbReference type="OrthoDB" id="1522169at2"/>
<keyword evidence="1" id="KW-1133">Transmembrane helix</keyword>
<feature type="transmembrane region" description="Helical" evidence="1">
    <location>
        <begin position="113"/>
        <end position="133"/>
    </location>
</feature>
<evidence type="ECO:0000256" key="1">
    <source>
        <dbReference type="SAM" id="Phobius"/>
    </source>
</evidence>
<dbReference type="Proteomes" id="UP000317557">
    <property type="component" value="Unassembled WGS sequence"/>
</dbReference>
<proteinExistence type="predicted"/>
<evidence type="ECO:0000313" key="2">
    <source>
        <dbReference type="EMBL" id="SMO63808.1"/>
    </source>
</evidence>
<dbReference type="RefSeq" id="WP_142454194.1">
    <property type="nucleotide sequence ID" value="NZ_FXTP01000006.1"/>
</dbReference>